<evidence type="ECO:0000313" key="3">
    <source>
        <dbReference type="Proteomes" id="UP001071279"/>
    </source>
</evidence>
<reference evidence="2" key="1">
    <citation type="submission" date="2022-12" db="EMBL/GenBank/DDBJ databases">
        <title>Comparative genomics of Legionella pneumophila isolates from the West Bank and Germany support molecular epidemiology of Legionnaires disease.</title>
        <authorList>
            <person name="Zayed A.R."/>
            <person name="Bitar D.M."/>
            <person name="Steinert M."/>
            <person name="Lueck C."/>
            <person name="Brettar I."/>
            <person name="Hoefle M.G."/>
            <person name="Bunk B."/>
        </authorList>
    </citation>
    <scope>NUCLEOTIDE SEQUENCE</scope>
    <source>
        <strain evidence="2">H23</strain>
    </source>
</reference>
<feature type="compositionally biased region" description="Low complexity" evidence="1">
    <location>
        <begin position="158"/>
        <end position="168"/>
    </location>
</feature>
<feature type="region of interest" description="Disordered" evidence="1">
    <location>
        <begin position="158"/>
        <end position="180"/>
    </location>
</feature>
<gene>
    <name evidence="2" type="primary">legA7</name>
    <name evidence="2" type="ORF">O6C86_13430</name>
</gene>
<dbReference type="AlphaFoldDB" id="A0AAP3HF20"/>
<dbReference type="EMBL" id="JAPXIC010000091">
    <property type="protein sequence ID" value="MCZ4720204.1"/>
    <property type="molecule type" value="Genomic_DNA"/>
</dbReference>
<name>A0AAP3HF20_LEGPN</name>
<dbReference type="RefSeq" id="WP_077382994.1">
    <property type="nucleotide sequence ID" value="NZ_CP114576.1"/>
</dbReference>
<feature type="region of interest" description="Disordered" evidence="1">
    <location>
        <begin position="201"/>
        <end position="225"/>
    </location>
</feature>
<evidence type="ECO:0000256" key="1">
    <source>
        <dbReference type="SAM" id="MobiDB-lite"/>
    </source>
</evidence>
<comment type="caution">
    <text evidence="2">The sequence shown here is derived from an EMBL/GenBank/DDBJ whole genome shotgun (WGS) entry which is preliminary data.</text>
</comment>
<feature type="compositionally biased region" description="Basic and acidic residues" evidence="1">
    <location>
        <begin position="208"/>
        <end position="217"/>
    </location>
</feature>
<organism evidence="2 3">
    <name type="scientific">Legionella pneumophila</name>
    <dbReference type="NCBI Taxonomy" id="446"/>
    <lineage>
        <taxon>Bacteria</taxon>
        <taxon>Pseudomonadati</taxon>
        <taxon>Pseudomonadota</taxon>
        <taxon>Gammaproteobacteria</taxon>
        <taxon>Legionellales</taxon>
        <taxon>Legionellaceae</taxon>
        <taxon>Legionella</taxon>
    </lineage>
</organism>
<proteinExistence type="predicted"/>
<accession>A0AAP3HF20</accession>
<dbReference type="Proteomes" id="UP001071279">
    <property type="component" value="Unassembled WGS sequence"/>
</dbReference>
<evidence type="ECO:0000313" key="2">
    <source>
        <dbReference type="EMBL" id="MCZ4720204.1"/>
    </source>
</evidence>
<sequence length="225" mass="25690">MESLMPKAFTHLCKKVNLSLYNDTLTVYPKSSVLPKPIQIRSELDLLMVLLFSQMDCNSAQVDQFFMMRSNELGVYRFIHRDDTDHDLYHQDEFSMDDNHYHAQFDKAIDESKLENILGILEKHSLISSEEHVSFIEAYHKANTLPEDMPKLETTLPSPLPVSSPSVHTTKKQPVVKQKEVDPPTTFAGLRVGFFLTSTKTTTKPLSRSHDDDEKKIGTNGHGFH</sequence>
<protein>
    <submittedName>
        <fullName evidence="2">Dot/Icm T4SS effector LegA7</fullName>
    </submittedName>
</protein>